<keyword evidence="1" id="KW-1133">Transmembrane helix</keyword>
<feature type="non-terminal residue" evidence="2">
    <location>
        <position position="1"/>
    </location>
</feature>
<gene>
    <name evidence="2" type="ORF">TSAR_012929</name>
</gene>
<keyword evidence="1" id="KW-0812">Transmembrane</keyword>
<dbReference type="EMBL" id="NNAY01001287">
    <property type="protein sequence ID" value="OXU24479.1"/>
    <property type="molecule type" value="Genomic_DNA"/>
</dbReference>
<dbReference type="STRING" id="543379.A0A232F1W4"/>
<proteinExistence type="predicted"/>
<evidence type="ECO:0000313" key="3">
    <source>
        <dbReference type="Proteomes" id="UP000215335"/>
    </source>
</evidence>
<name>A0A232F1W4_9HYME</name>
<dbReference type="AlphaFoldDB" id="A0A232F1W4"/>
<keyword evidence="3" id="KW-1185">Reference proteome</keyword>
<dbReference type="PANTHER" id="PTHR37162">
    <property type="entry name" value="HAT FAMILY DIMERISATION DOMAINCONTAINING PROTEIN-RELATED"/>
    <property type="match status" value="1"/>
</dbReference>
<evidence type="ECO:0000256" key="1">
    <source>
        <dbReference type="SAM" id="Phobius"/>
    </source>
</evidence>
<organism evidence="2 3">
    <name type="scientific">Trichomalopsis sarcophagae</name>
    <dbReference type="NCBI Taxonomy" id="543379"/>
    <lineage>
        <taxon>Eukaryota</taxon>
        <taxon>Metazoa</taxon>
        <taxon>Ecdysozoa</taxon>
        <taxon>Arthropoda</taxon>
        <taxon>Hexapoda</taxon>
        <taxon>Insecta</taxon>
        <taxon>Pterygota</taxon>
        <taxon>Neoptera</taxon>
        <taxon>Endopterygota</taxon>
        <taxon>Hymenoptera</taxon>
        <taxon>Apocrita</taxon>
        <taxon>Proctotrupomorpha</taxon>
        <taxon>Chalcidoidea</taxon>
        <taxon>Pteromalidae</taxon>
        <taxon>Pteromalinae</taxon>
        <taxon>Trichomalopsis</taxon>
    </lineage>
</organism>
<keyword evidence="1" id="KW-0472">Membrane</keyword>
<dbReference type="PANTHER" id="PTHR37162:SF1">
    <property type="entry name" value="BED-TYPE DOMAIN-CONTAINING PROTEIN"/>
    <property type="match status" value="1"/>
</dbReference>
<dbReference type="Proteomes" id="UP000215335">
    <property type="component" value="Unassembled WGS sequence"/>
</dbReference>
<evidence type="ECO:0000313" key="2">
    <source>
        <dbReference type="EMBL" id="OXU24479.1"/>
    </source>
</evidence>
<dbReference type="OrthoDB" id="7691576at2759"/>
<accession>A0A232F1W4</accession>
<comment type="caution">
    <text evidence="2">The sequence shown here is derived from an EMBL/GenBank/DDBJ whole genome shotgun (WGS) entry which is preliminary data.</text>
</comment>
<feature type="transmembrane region" description="Helical" evidence="1">
    <location>
        <begin position="507"/>
        <end position="529"/>
    </location>
</feature>
<sequence length="620" mass="72240">DKDDEKPQPYHADWDKESWAQGWLKKSNLGNPFKQAYCTVCRKDYRAHHVDLIKHSEIKMHIKNMESLPSMSTCNSNSKTEENKRDLKLAVHLVQYTCHSSMRSADHLCDILKDEFKVNLKLHRTKCTNLIKYVIAPNLLTDFINDVGNMPYSLIVDESTDVSTTKYICLCIKYFNTQQNRMITDFLGLLEIQRADSDTLYNVVNSFIDEMKLPITNMTGLGTDGGLNLCGHKHSLFTLHPFFTTCKMHLSCLKFGCIVIAAEEFPTSIEFLCKEIFNWFSKARYNNVKVIMEHFFEIKTHFDFVFKKKKCYTARMLCKMLNDDSNYLYFKIILPILYEINDVNLAFQRTQANIGYAYDDLRDLILLLARKILKPYFFNDDFESVLVSLKNEETYLSVNEADYETRAFNYIKKLCTQLASRLPDNLKHFQKLKYISPAICLSKTNRPPFKELLFLDVFADKQKLGIMENQYNKLTNVNWDERLRKSNLTHVVFGLKRMCIKMLVAKLALYALTLLSLLTSNAIVERVFFVMNSTKTKTRNRMLTELLNAILQIKLRLYTNGGCCKNFQATDAMLKDFNLKKLYPNANAEDDETELENEIFELVENLEDSDIPCINLKERL</sequence>
<protein>
    <submittedName>
        <fullName evidence="2">Uncharacterized protein</fullName>
    </submittedName>
</protein>
<reference evidence="2 3" key="1">
    <citation type="journal article" date="2017" name="Curr. Biol.">
        <title>The Evolution of Venom by Co-option of Single-Copy Genes.</title>
        <authorList>
            <person name="Martinson E.O."/>
            <person name="Mrinalini"/>
            <person name="Kelkar Y.D."/>
            <person name="Chang C.H."/>
            <person name="Werren J.H."/>
        </authorList>
    </citation>
    <scope>NUCLEOTIDE SEQUENCE [LARGE SCALE GENOMIC DNA]</scope>
    <source>
        <strain evidence="2 3">Alberta</strain>
        <tissue evidence="2">Whole body</tissue>
    </source>
</reference>